<keyword evidence="7 8" id="KW-0066">ATP synthesis</keyword>
<organism evidence="9 10">
    <name type="scientific">Anaerosporomusa subterranea</name>
    <dbReference type="NCBI Taxonomy" id="1794912"/>
    <lineage>
        <taxon>Bacteria</taxon>
        <taxon>Bacillati</taxon>
        <taxon>Bacillota</taxon>
        <taxon>Negativicutes</taxon>
        <taxon>Acetonemataceae</taxon>
        <taxon>Anaerosporomusa</taxon>
    </lineage>
</organism>
<dbReference type="PROSITE" id="PS00389">
    <property type="entry name" value="ATPASE_DELTA"/>
    <property type="match status" value="1"/>
</dbReference>
<dbReference type="RefSeq" id="WP_066241630.1">
    <property type="nucleotide sequence ID" value="NZ_LSGP01000017.1"/>
</dbReference>
<comment type="function">
    <text evidence="8">This protein is part of the stalk that links CF(0) to CF(1). It either transmits conformational changes from CF(0) to CF(1) or is implicated in proton conduction.</text>
</comment>
<dbReference type="GO" id="GO:0005886">
    <property type="term" value="C:plasma membrane"/>
    <property type="evidence" value="ECO:0007669"/>
    <property type="project" value="UniProtKB-SubCell"/>
</dbReference>
<dbReference type="InterPro" id="IPR026015">
    <property type="entry name" value="ATP_synth_OSCP/delta_N_sf"/>
</dbReference>
<dbReference type="HAMAP" id="MF_01416">
    <property type="entry name" value="ATP_synth_delta_bact"/>
    <property type="match status" value="1"/>
</dbReference>
<reference evidence="9 10" key="1">
    <citation type="submission" date="2016-02" db="EMBL/GenBank/DDBJ databases">
        <title>Anaerosporomusa subterraneum gen. nov., sp. nov., a spore-forming obligate anaerobe isolated from saprolite.</title>
        <authorList>
            <person name="Choi J.K."/>
            <person name="Shah M."/>
            <person name="Yee N."/>
        </authorList>
    </citation>
    <scope>NUCLEOTIDE SEQUENCE [LARGE SCALE GENOMIC DNA]</scope>
    <source>
        <strain evidence="9 10">RU4</strain>
    </source>
</reference>
<dbReference type="GO" id="GO:0046933">
    <property type="term" value="F:proton-transporting ATP synthase activity, rotational mechanism"/>
    <property type="evidence" value="ECO:0007669"/>
    <property type="project" value="UniProtKB-UniRule"/>
</dbReference>
<evidence type="ECO:0000313" key="9">
    <source>
        <dbReference type="EMBL" id="KYZ76339.1"/>
    </source>
</evidence>
<protein>
    <recommendedName>
        <fullName evidence="8">ATP synthase subunit delta</fullName>
    </recommendedName>
    <alternativeName>
        <fullName evidence="8">ATP synthase F(1) sector subunit delta</fullName>
    </alternativeName>
    <alternativeName>
        <fullName evidence="8">F-type ATPase subunit delta</fullName>
        <shortName evidence="8">F-ATPase subunit delta</shortName>
    </alternativeName>
</protein>
<keyword evidence="6 8" id="KW-0139">CF(1)</keyword>
<name>A0A154BR12_ANASB</name>
<keyword evidence="5 8" id="KW-0472">Membrane</keyword>
<evidence type="ECO:0000256" key="5">
    <source>
        <dbReference type="ARBA" id="ARBA00023136"/>
    </source>
</evidence>
<evidence type="ECO:0000256" key="8">
    <source>
        <dbReference type="HAMAP-Rule" id="MF_01416"/>
    </source>
</evidence>
<keyword evidence="2 8" id="KW-0813">Transport</keyword>
<comment type="function">
    <text evidence="8">F(1)F(0) ATP synthase produces ATP from ADP in the presence of a proton or sodium gradient. F-type ATPases consist of two structural domains, F(1) containing the extramembraneous catalytic core and F(0) containing the membrane proton channel, linked together by a central stalk and a peripheral stalk. During catalysis, ATP synthesis in the catalytic domain of F(1) is coupled via a rotary mechanism of the central stalk subunits to proton translocation.</text>
</comment>
<keyword evidence="4 8" id="KW-0406">Ion transport</keyword>
<dbReference type="OrthoDB" id="9802471at2"/>
<sequence length="188" mass="20419">MLSNQLAVKYAQALCELTKEKGILDDAEQQLSMVVSLTEQNNDLYTLLYHPLVPGAAKKETIVQLFGSELHAIVLNFLLLLVDKRREAALPAILREYTSLANELRNIVIADVTTALPLADQQEQALAAKLSAITGKTVQVQQHVDKRLIGGVVVKIGDKLIDGSVARQLTMLKAALTKIPLTKIGVTG</sequence>
<comment type="caution">
    <text evidence="9">The sequence shown here is derived from an EMBL/GenBank/DDBJ whole genome shotgun (WGS) entry which is preliminary data.</text>
</comment>
<keyword evidence="10" id="KW-1185">Reference proteome</keyword>
<proteinExistence type="inferred from homology"/>
<evidence type="ECO:0000313" key="10">
    <source>
        <dbReference type="Proteomes" id="UP000076268"/>
    </source>
</evidence>
<evidence type="ECO:0000256" key="3">
    <source>
        <dbReference type="ARBA" id="ARBA00022781"/>
    </source>
</evidence>
<dbReference type="Gene3D" id="1.10.520.20">
    <property type="entry name" value="N-terminal domain of the delta subunit of the F1F0-ATP synthase"/>
    <property type="match status" value="1"/>
</dbReference>
<accession>A0A154BR12</accession>
<dbReference type="NCBIfam" id="NF004403">
    <property type="entry name" value="PRK05758.2-4"/>
    <property type="match status" value="1"/>
</dbReference>
<dbReference type="SUPFAM" id="SSF47928">
    <property type="entry name" value="N-terminal domain of the delta subunit of the F1F0-ATP synthase"/>
    <property type="match status" value="1"/>
</dbReference>
<evidence type="ECO:0000256" key="6">
    <source>
        <dbReference type="ARBA" id="ARBA00023196"/>
    </source>
</evidence>
<keyword evidence="8" id="KW-1003">Cell membrane</keyword>
<evidence type="ECO:0000256" key="1">
    <source>
        <dbReference type="ARBA" id="ARBA00004370"/>
    </source>
</evidence>
<dbReference type="NCBIfam" id="TIGR01145">
    <property type="entry name" value="ATP_synt_delta"/>
    <property type="match status" value="1"/>
</dbReference>
<dbReference type="PRINTS" id="PR00125">
    <property type="entry name" value="ATPASEDELTA"/>
</dbReference>
<comment type="subcellular location">
    <subcellularLocation>
        <location evidence="8">Cell membrane</location>
        <topology evidence="8">Peripheral membrane protein</topology>
    </subcellularLocation>
    <subcellularLocation>
        <location evidence="1">Membrane</location>
    </subcellularLocation>
</comment>
<dbReference type="AlphaFoldDB" id="A0A154BR12"/>
<evidence type="ECO:0000256" key="7">
    <source>
        <dbReference type="ARBA" id="ARBA00023310"/>
    </source>
</evidence>
<keyword evidence="3 8" id="KW-0375">Hydrogen ion transport</keyword>
<dbReference type="InterPro" id="IPR020781">
    <property type="entry name" value="ATPase_OSCP/d_CS"/>
</dbReference>
<dbReference type="GO" id="GO:0045259">
    <property type="term" value="C:proton-transporting ATP synthase complex"/>
    <property type="evidence" value="ECO:0007669"/>
    <property type="project" value="UniProtKB-KW"/>
</dbReference>
<dbReference type="Proteomes" id="UP000076268">
    <property type="component" value="Unassembled WGS sequence"/>
</dbReference>
<dbReference type="EMBL" id="LSGP01000017">
    <property type="protein sequence ID" value="KYZ76339.1"/>
    <property type="molecule type" value="Genomic_DNA"/>
</dbReference>
<dbReference type="PANTHER" id="PTHR11910">
    <property type="entry name" value="ATP SYNTHASE DELTA CHAIN"/>
    <property type="match status" value="1"/>
</dbReference>
<dbReference type="Pfam" id="PF00213">
    <property type="entry name" value="OSCP"/>
    <property type="match status" value="1"/>
</dbReference>
<comment type="similarity">
    <text evidence="8">Belongs to the ATPase delta chain family.</text>
</comment>
<evidence type="ECO:0000256" key="2">
    <source>
        <dbReference type="ARBA" id="ARBA00022448"/>
    </source>
</evidence>
<dbReference type="InterPro" id="IPR000711">
    <property type="entry name" value="ATPase_OSCP/dsu"/>
</dbReference>
<evidence type="ECO:0000256" key="4">
    <source>
        <dbReference type="ARBA" id="ARBA00023065"/>
    </source>
</evidence>
<gene>
    <name evidence="8" type="primary">atpH</name>
    <name evidence="9" type="ORF">AXX12_07850</name>
</gene>
<dbReference type="STRING" id="1794912.AXX12_07850"/>